<keyword evidence="1" id="KW-0812">Transmembrane</keyword>
<evidence type="ECO:0000313" key="2">
    <source>
        <dbReference type="EMBL" id="GAA2733022.1"/>
    </source>
</evidence>
<sequence length="104" mass="11693">MGFVARAAIVVSAIAPSCHDEWQISGEPRQFCHSWRQSCERMITAMTIILLLAFVATLVVALERHHRRTWALPRAPHGADSSIAFTDLDHDVDRVLHDVEAHRA</sequence>
<name>A0ABN3UHS3_9MICO</name>
<comment type="caution">
    <text evidence="2">The sequence shown here is derived from an EMBL/GenBank/DDBJ whole genome shotgun (WGS) entry which is preliminary data.</text>
</comment>
<keyword evidence="1" id="KW-0472">Membrane</keyword>
<accession>A0ABN3UHS3</accession>
<evidence type="ECO:0000256" key="1">
    <source>
        <dbReference type="SAM" id="Phobius"/>
    </source>
</evidence>
<gene>
    <name evidence="2" type="ORF">GCM10009867_10220</name>
</gene>
<evidence type="ECO:0000313" key="3">
    <source>
        <dbReference type="Proteomes" id="UP001501326"/>
    </source>
</evidence>
<protein>
    <submittedName>
        <fullName evidence="2">Uncharacterized protein</fullName>
    </submittedName>
</protein>
<organism evidence="2 3">
    <name type="scientific">Pedococcus aerophilus</name>
    <dbReference type="NCBI Taxonomy" id="436356"/>
    <lineage>
        <taxon>Bacteria</taxon>
        <taxon>Bacillati</taxon>
        <taxon>Actinomycetota</taxon>
        <taxon>Actinomycetes</taxon>
        <taxon>Micrococcales</taxon>
        <taxon>Intrasporangiaceae</taxon>
        <taxon>Pedococcus</taxon>
    </lineage>
</organism>
<keyword evidence="3" id="KW-1185">Reference proteome</keyword>
<dbReference type="Proteomes" id="UP001501326">
    <property type="component" value="Unassembled WGS sequence"/>
</dbReference>
<keyword evidence="1" id="KW-1133">Transmembrane helix</keyword>
<feature type="transmembrane region" description="Helical" evidence="1">
    <location>
        <begin position="43"/>
        <end position="62"/>
    </location>
</feature>
<proteinExistence type="predicted"/>
<reference evidence="2 3" key="1">
    <citation type="journal article" date="2019" name="Int. J. Syst. Evol. Microbiol.">
        <title>The Global Catalogue of Microorganisms (GCM) 10K type strain sequencing project: providing services to taxonomists for standard genome sequencing and annotation.</title>
        <authorList>
            <consortium name="The Broad Institute Genomics Platform"/>
            <consortium name="The Broad Institute Genome Sequencing Center for Infectious Disease"/>
            <person name="Wu L."/>
            <person name="Ma J."/>
        </authorList>
    </citation>
    <scope>NUCLEOTIDE SEQUENCE [LARGE SCALE GENOMIC DNA]</scope>
    <source>
        <strain evidence="2 3">JCM 16378</strain>
    </source>
</reference>
<dbReference type="EMBL" id="BAAARN010000001">
    <property type="protein sequence ID" value="GAA2733022.1"/>
    <property type="molecule type" value="Genomic_DNA"/>
</dbReference>